<organism evidence="1 2">
    <name type="scientific">Aeromonas phage AS-zj</name>
    <dbReference type="NCBI Taxonomy" id="2024208"/>
    <lineage>
        <taxon>Viruses</taxon>
        <taxon>Duplodnaviria</taxon>
        <taxon>Heunggongvirae</taxon>
        <taxon>Uroviricota</taxon>
        <taxon>Caudoviricetes</taxon>
        <taxon>Pantevenvirales</taxon>
        <taxon>Straboviridae</taxon>
        <taxon>Emmerichvirinae</taxon>
        <taxon>Ceceduovirus</taxon>
        <taxon>Ceceduovirus aszj</taxon>
    </lineage>
</organism>
<proteinExistence type="predicted"/>
<dbReference type="InterPro" id="IPR023214">
    <property type="entry name" value="HAD_sf"/>
</dbReference>
<dbReference type="KEGG" id="vg:55604765"/>
<dbReference type="InterPro" id="IPR036412">
    <property type="entry name" value="HAD-like_sf"/>
</dbReference>
<protein>
    <submittedName>
        <fullName evidence="1">Uncharacterized protein</fullName>
    </submittedName>
</protein>
<dbReference type="Gene3D" id="3.40.50.1000">
    <property type="entry name" value="HAD superfamily/HAD-like"/>
    <property type="match status" value="1"/>
</dbReference>
<dbReference type="SUPFAM" id="SSF56784">
    <property type="entry name" value="HAD-like"/>
    <property type="match status" value="1"/>
</dbReference>
<reference evidence="1 2" key="1">
    <citation type="submission" date="2017-07" db="EMBL/GenBank/DDBJ databases">
        <title>In vitro design and evaluation of phage cocktails against multidrug-resistant Aeromonas salmonicida.</title>
        <authorList>
            <person name="Chen L."/>
            <person name="Yuan S."/>
            <person name="Ma Y."/>
        </authorList>
    </citation>
    <scope>NUCLEOTIDE SEQUENCE [LARGE SCALE GENOMIC DNA]</scope>
</reference>
<keyword evidence="2" id="KW-1185">Reference proteome</keyword>
<name>A0A223LDN5_9CAUD</name>
<evidence type="ECO:0000313" key="2">
    <source>
        <dbReference type="Proteomes" id="UP000226092"/>
    </source>
</evidence>
<dbReference type="GeneID" id="55604765"/>
<accession>A0A223LDN5</accession>
<evidence type="ECO:0000313" key="1">
    <source>
        <dbReference type="EMBL" id="ASU00154.1"/>
    </source>
</evidence>
<dbReference type="EMBL" id="MF448340">
    <property type="protein sequence ID" value="ASU00154.1"/>
    <property type="molecule type" value="Genomic_DNA"/>
</dbReference>
<dbReference type="RefSeq" id="YP_009834698.1">
    <property type="nucleotide sequence ID" value="NC_048673.1"/>
</dbReference>
<dbReference type="Proteomes" id="UP000226092">
    <property type="component" value="Segment"/>
</dbReference>
<sequence length="160" mass="18008">MLNDPYELFFDMDGVMADWCRAFDARFGEGAAEQFDSLNKEDKNLIKEELANGNFYRHLPVMEKGVSLVIEMVRRGRKVSILTSVGRQNPENVVRQKKAWISYVYPADVAAVLLENFHYTLCSEDKAAFARPNVCLVDDRAKSRNPFIAAGGVAVDIADL</sequence>